<dbReference type="PANTHER" id="PTHR35007">
    <property type="entry name" value="INTEGRAL MEMBRANE PROTEIN-RELATED"/>
    <property type="match status" value="1"/>
</dbReference>
<evidence type="ECO:0000259" key="7">
    <source>
        <dbReference type="Pfam" id="PF00482"/>
    </source>
</evidence>
<reference evidence="9" key="1">
    <citation type="journal article" date="2011" name="J. Bacteriol.">
        <title>Complete genome of the cellulolytic ruminal bacterium Ruminococcus albus 7.</title>
        <authorList>
            <person name="Suen G."/>
            <person name="Stevenson D.M."/>
            <person name="Bruce D.C."/>
            <person name="Chertkov O."/>
            <person name="Copeland A."/>
            <person name="Cheng J.F."/>
            <person name="Detter C."/>
            <person name="Detter J.C."/>
            <person name="Goodwin L.A."/>
            <person name="Han C.S."/>
            <person name="Hauser L.J."/>
            <person name="Ivanova N.N."/>
            <person name="Kyrpides N.C."/>
            <person name="Land M.L."/>
            <person name="Lapidus A."/>
            <person name="Lucas S."/>
            <person name="Ovchinnikova G."/>
            <person name="Pitluck S."/>
            <person name="Tapia R."/>
            <person name="Woyke T."/>
            <person name="Boyum J."/>
            <person name="Mead D."/>
            <person name="Weimer P.J."/>
        </authorList>
    </citation>
    <scope>NUCLEOTIDE SEQUENCE [LARGE SCALE GENOMIC DNA]</scope>
    <source>
        <strain evidence="9">ATCC 27210 / DSM 20455 / JCM 14654 / NCDO 2250 / 7</strain>
        <plasmid evidence="9">pRUMAL01</plasmid>
    </source>
</reference>
<evidence type="ECO:0000256" key="3">
    <source>
        <dbReference type="ARBA" id="ARBA00022692"/>
    </source>
</evidence>
<dbReference type="GO" id="GO:0005886">
    <property type="term" value="C:plasma membrane"/>
    <property type="evidence" value="ECO:0007669"/>
    <property type="project" value="UniProtKB-SubCell"/>
</dbReference>
<dbReference type="InterPro" id="IPR042094">
    <property type="entry name" value="T2SS_GspF_sf"/>
</dbReference>
<feature type="transmembrane region" description="Helical" evidence="6">
    <location>
        <begin position="224"/>
        <end position="249"/>
    </location>
</feature>
<evidence type="ECO:0000313" key="8">
    <source>
        <dbReference type="EMBL" id="ADU23760.1"/>
    </source>
</evidence>
<dbReference type="HOGENOM" id="CLU_952773_0_0_9"/>
<feature type="transmembrane region" description="Helical" evidence="6">
    <location>
        <begin position="6"/>
        <end position="23"/>
    </location>
</feature>
<gene>
    <name evidence="8" type="ordered locus">Rumal_3297</name>
</gene>
<dbReference type="EMBL" id="CP002404">
    <property type="protein sequence ID" value="ADU23760.1"/>
    <property type="molecule type" value="Genomic_DNA"/>
</dbReference>
<dbReference type="OrthoDB" id="9803381at2"/>
<keyword evidence="8" id="KW-0614">Plasmid</keyword>
<keyword evidence="4 6" id="KW-1133">Transmembrane helix</keyword>
<feature type="transmembrane region" description="Helical" evidence="6">
    <location>
        <begin position="84"/>
        <end position="101"/>
    </location>
</feature>
<evidence type="ECO:0000313" key="9">
    <source>
        <dbReference type="Proteomes" id="UP000006919"/>
    </source>
</evidence>
<evidence type="ECO:0000256" key="6">
    <source>
        <dbReference type="SAM" id="Phobius"/>
    </source>
</evidence>
<dbReference type="PANTHER" id="PTHR35007:SF1">
    <property type="entry name" value="PILUS ASSEMBLY PROTEIN"/>
    <property type="match status" value="1"/>
</dbReference>
<organism evidence="8 9">
    <name type="scientific">Ruminococcus albus (strain ATCC 27210 / DSM 20455 / JCM 14654 / NCDO 2250 / 7)</name>
    <dbReference type="NCBI Taxonomy" id="697329"/>
    <lineage>
        <taxon>Bacteria</taxon>
        <taxon>Bacillati</taxon>
        <taxon>Bacillota</taxon>
        <taxon>Clostridia</taxon>
        <taxon>Eubacteriales</taxon>
        <taxon>Oscillospiraceae</taxon>
        <taxon>Ruminococcus</taxon>
    </lineage>
</organism>
<dbReference type="Proteomes" id="UP000006919">
    <property type="component" value="Plasmid pRUMAL01"/>
</dbReference>
<comment type="subcellular location">
    <subcellularLocation>
        <location evidence="1">Cell membrane</location>
        <topology evidence="1">Multi-pass membrane protein</topology>
    </subcellularLocation>
</comment>
<feature type="domain" description="Type II secretion system protein GspF" evidence="7">
    <location>
        <begin position="119"/>
        <end position="246"/>
    </location>
</feature>
<protein>
    <submittedName>
        <fullName evidence="8">Type II secretion system F domain</fullName>
    </submittedName>
</protein>
<dbReference type="KEGG" id="ral:Rumal_3297"/>
<keyword evidence="5 6" id="KW-0472">Membrane</keyword>
<dbReference type="AlphaFoldDB" id="E6UJB4"/>
<keyword evidence="2" id="KW-1003">Cell membrane</keyword>
<evidence type="ECO:0000256" key="4">
    <source>
        <dbReference type="ARBA" id="ARBA00022989"/>
    </source>
</evidence>
<name>E6UJB4_RUMA7</name>
<geneLocation type="plasmid" evidence="8 9">
    <name>pRUMAL01</name>
</geneLocation>
<evidence type="ECO:0000256" key="1">
    <source>
        <dbReference type="ARBA" id="ARBA00004651"/>
    </source>
</evidence>
<dbReference type="Pfam" id="PF00482">
    <property type="entry name" value="T2SSF"/>
    <property type="match status" value="1"/>
</dbReference>
<sequence length="292" mass="33441">MYYAIFFAGLSVILIFLAVIINVREKKNIINKKDADFIDIFIEKKKQYLASIPGAMSIKTYLILMLFFPLTGSVGAWFLSKELWLSIIIFFVGLFIPKFIVSYTEKKHKKNFEERYARALRQLSSSLRAGMTLQQAVEDLCKCPFIHYEIKKEFRQINSDIQLGFSISEAFGHMAERIPTADVKDVVSAIKMQSLVGGSEAESIEIITNNINSRMMLRKEIKTLFASTKMTIIGMDILPAIIILFLYYSSPMYFRPLFSTLIGRLVFVLAIILMVIGSYIDRKFLNRVKGVD</sequence>
<dbReference type="Gene3D" id="1.20.81.30">
    <property type="entry name" value="Type II secretion system (T2SS), domain F"/>
    <property type="match status" value="1"/>
</dbReference>
<evidence type="ECO:0000256" key="2">
    <source>
        <dbReference type="ARBA" id="ARBA00022475"/>
    </source>
</evidence>
<accession>E6UJB4</accession>
<dbReference type="eggNOG" id="COG4965">
    <property type="taxonomic scope" value="Bacteria"/>
</dbReference>
<feature type="transmembrane region" description="Helical" evidence="6">
    <location>
        <begin position="261"/>
        <end position="280"/>
    </location>
</feature>
<dbReference type="RefSeq" id="WP_013483310.1">
    <property type="nucleotide sequence ID" value="NC_014824.1"/>
</dbReference>
<proteinExistence type="predicted"/>
<dbReference type="InterPro" id="IPR018076">
    <property type="entry name" value="T2SS_GspF_dom"/>
</dbReference>
<evidence type="ECO:0000256" key="5">
    <source>
        <dbReference type="ARBA" id="ARBA00023136"/>
    </source>
</evidence>
<keyword evidence="3 6" id="KW-0812">Transmembrane</keyword>